<name>A0A7U2NFK8_FLAPS</name>
<reference evidence="2 3" key="1">
    <citation type="submission" date="2020-07" db="EMBL/GenBank/DDBJ databases">
        <title>Genomic characterization of Flavobacterium psychrophilum strains.</title>
        <authorList>
            <person name="Castillo D."/>
            <person name="Jorgensen J."/>
            <person name="Middelboe M."/>
        </authorList>
    </citation>
    <scope>NUCLEOTIDE SEQUENCE [LARGE SCALE GENOMIC DNA]</scope>
    <source>
        <strain evidence="2 3">FPS-R7</strain>
    </source>
</reference>
<keyword evidence="1" id="KW-0812">Transmembrane</keyword>
<keyword evidence="1" id="KW-0472">Membrane</keyword>
<sequence length="190" mass="21972">MSFIEMIYIVIAIVMTSLIWLIYLTNLRSKHNNLHKNIDNEVFVKSDERISVLKEEISNLKSNVLIEKNKSFQEGFDKARSEFSLEVYPYKEEFFDGDDGFIINDIYHEVSVGYKYQLFINGIPVLKPSIIIDNVLIERKKEVDHQKIKTALDIVEKRIIGIAKNTNGILKIGSTINEKVNSKKQTYGNI</sequence>
<dbReference type="EMBL" id="CP059075">
    <property type="protein sequence ID" value="QRE03627.1"/>
    <property type="molecule type" value="Genomic_DNA"/>
</dbReference>
<proteinExistence type="predicted"/>
<dbReference type="AlphaFoldDB" id="A0A7U2NFK8"/>
<accession>A0A7U2NFK8</accession>
<protein>
    <submittedName>
        <fullName evidence="2">Uncharacterized protein</fullName>
    </submittedName>
</protein>
<evidence type="ECO:0000313" key="3">
    <source>
        <dbReference type="Proteomes" id="UP000596329"/>
    </source>
</evidence>
<organism evidence="2 3">
    <name type="scientific">Flavobacterium psychrophilum</name>
    <dbReference type="NCBI Taxonomy" id="96345"/>
    <lineage>
        <taxon>Bacteria</taxon>
        <taxon>Pseudomonadati</taxon>
        <taxon>Bacteroidota</taxon>
        <taxon>Flavobacteriia</taxon>
        <taxon>Flavobacteriales</taxon>
        <taxon>Flavobacteriaceae</taxon>
        <taxon>Flavobacterium</taxon>
    </lineage>
</organism>
<keyword evidence="1" id="KW-1133">Transmembrane helix</keyword>
<feature type="transmembrane region" description="Helical" evidence="1">
    <location>
        <begin position="6"/>
        <end position="24"/>
    </location>
</feature>
<gene>
    <name evidence="2" type="ORF">H0H26_12165</name>
</gene>
<dbReference type="Proteomes" id="UP000596329">
    <property type="component" value="Chromosome"/>
</dbReference>
<evidence type="ECO:0000256" key="1">
    <source>
        <dbReference type="SAM" id="Phobius"/>
    </source>
</evidence>
<dbReference type="RefSeq" id="WP_063741974.1">
    <property type="nucleotide sequence ID" value="NZ_CP059075.1"/>
</dbReference>
<evidence type="ECO:0000313" key="2">
    <source>
        <dbReference type="EMBL" id="QRE03627.1"/>
    </source>
</evidence>